<dbReference type="WBParaSite" id="ACRNAN_scaffold5037.g7452.t1">
    <property type="protein sequence ID" value="ACRNAN_scaffold5037.g7452.t1"/>
    <property type="gene ID" value="ACRNAN_scaffold5037.g7452"/>
</dbReference>
<sequence length="276" mass="32256">MHNLIQHLHDAELKISYFFVHCDDHPDVWKSFNCLLHQQEPVAIEFVRNLRVLQCISPEVQIDYLEIFAFYYEKMSKPLKTKVLHLKYHSIANLMKVLEMVQTDCLEIETRDNTEDLMLLTMNTEYGPLIKNIKKVLWYSKDPGFFIPSHGGDLNMLDTCRLPTPGFLFICENMNSLQDLSVEIEYDLDQYYQNDETNTIANLLLGYTSIMAELEKMFISASNKMHVLNNREEEMLIFIKKILLMIQKLNLKELFDGGDGATWERCDVSTPWGVLT</sequence>
<evidence type="ECO:0000313" key="1">
    <source>
        <dbReference type="Proteomes" id="UP000887540"/>
    </source>
</evidence>
<organism evidence="1 2">
    <name type="scientific">Acrobeloides nanus</name>
    <dbReference type="NCBI Taxonomy" id="290746"/>
    <lineage>
        <taxon>Eukaryota</taxon>
        <taxon>Metazoa</taxon>
        <taxon>Ecdysozoa</taxon>
        <taxon>Nematoda</taxon>
        <taxon>Chromadorea</taxon>
        <taxon>Rhabditida</taxon>
        <taxon>Tylenchina</taxon>
        <taxon>Cephalobomorpha</taxon>
        <taxon>Cephaloboidea</taxon>
        <taxon>Cephalobidae</taxon>
        <taxon>Acrobeloides</taxon>
    </lineage>
</organism>
<proteinExistence type="predicted"/>
<dbReference type="Proteomes" id="UP000887540">
    <property type="component" value="Unplaced"/>
</dbReference>
<reference evidence="2" key="1">
    <citation type="submission" date="2022-11" db="UniProtKB">
        <authorList>
            <consortium name="WormBaseParasite"/>
        </authorList>
    </citation>
    <scope>IDENTIFICATION</scope>
</reference>
<dbReference type="AlphaFoldDB" id="A0A914E1B8"/>
<protein>
    <submittedName>
        <fullName evidence="2">Uncharacterized protein</fullName>
    </submittedName>
</protein>
<name>A0A914E1B8_9BILA</name>
<accession>A0A914E1B8</accession>
<keyword evidence="1" id="KW-1185">Reference proteome</keyword>
<evidence type="ECO:0000313" key="2">
    <source>
        <dbReference type="WBParaSite" id="ACRNAN_scaffold5037.g7452.t1"/>
    </source>
</evidence>